<dbReference type="Proteomes" id="UP000054485">
    <property type="component" value="Unassembled WGS sequence"/>
</dbReference>
<evidence type="ECO:0000313" key="1">
    <source>
        <dbReference type="EMBL" id="KIK38744.1"/>
    </source>
</evidence>
<dbReference type="HOGENOM" id="CLU_021164_0_2_1"/>
<evidence type="ECO:0008006" key="3">
    <source>
        <dbReference type="Google" id="ProtNLM"/>
    </source>
</evidence>
<proteinExistence type="predicted"/>
<accession>A0A0D0AKS0</accession>
<dbReference type="AlphaFoldDB" id="A0A0D0AKS0"/>
<dbReference type="InterPro" id="IPR032675">
    <property type="entry name" value="LRR_dom_sf"/>
</dbReference>
<dbReference type="SUPFAM" id="SSF52047">
    <property type="entry name" value="RNI-like"/>
    <property type="match status" value="1"/>
</dbReference>
<evidence type="ECO:0000313" key="2">
    <source>
        <dbReference type="Proteomes" id="UP000054485"/>
    </source>
</evidence>
<reference evidence="2" key="2">
    <citation type="submission" date="2015-01" db="EMBL/GenBank/DDBJ databases">
        <title>Evolutionary Origins and Diversification of the Mycorrhizal Mutualists.</title>
        <authorList>
            <consortium name="DOE Joint Genome Institute"/>
            <consortium name="Mycorrhizal Genomics Consortium"/>
            <person name="Kohler A."/>
            <person name="Kuo A."/>
            <person name="Nagy L.G."/>
            <person name="Floudas D."/>
            <person name="Copeland A."/>
            <person name="Barry K.W."/>
            <person name="Cichocki N."/>
            <person name="Veneault-Fourrey C."/>
            <person name="LaButti K."/>
            <person name="Lindquist E.A."/>
            <person name="Lipzen A."/>
            <person name="Lundell T."/>
            <person name="Morin E."/>
            <person name="Murat C."/>
            <person name="Riley R."/>
            <person name="Ohm R."/>
            <person name="Sun H."/>
            <person name="Tunlid A."/>
            <person name="Henrissat B."/>
            <person name="Grigoriev I.V."/>
            <person name="Hibbett D.S."/>
            <person name="Martin F."/>
        </authorList>
    </citation>
    <scope>NUCLEOTIDE SEQUENCE [LARGE SCALE GENOMIC DNA]</scope>
    <source>
        <strain evidence="2">UH-Slu-Lm8-n1</strain>
    </source>
</reference>
<protein>
    <recommendedName>
        <fullName evidence="3">F-box domain-containing protein</fullName>
    </recommendedName>
</protein>
<dbReference type="Gene3D" id="3.80.10.10">
    <property type="entry name" value="Ribonuclease Inhibitor"/>
    <property type="match status" value="1"/>
</dbReference>
<sequence>MHHALLVSDVRLYIFAYVDQIRSTGKRSLSRTSLASLAVTCKAFHEPAMDLLWAEVDRLQPLLGCVTRLHPLIYPRSRMLWDDTWTEGIEPLSADEIHQFLRHSARIRSLSMPSESTDRLFPLLSLITQTCVFPRLESLTIFTTTHLGLFLSDKLRHCSVFDVDVEPPQSPTVHGVASDLEDLSDDGVDLEELSDDGVDEDLFDERILDQLSVLSSRIRSCKQLVTLSCPPLDWAAWKHLSNLPTLMEVGIREVREFGVPLWPLDWHIANFTPFFNLTVLSFTVYNPEYVTTILRHSQFPSLKRFWIMVAAPTATEANQLFRALSHYKQTLEQLTVIMSSYNHDFQNKYLTITHFFCFTQLRLLHLDCIESRIYLDNNLLLEAMSAWPHIEFFKIEDFGGNSSVTFRGLFTALSQCPQLESLRLSIDTMNIDINLHAEPIPNTTLRALDLETSEFHIENAEVLARIIFTWFPCVDQVSKIPDTDSGPWDEVNMRLISLRAGARRIIGGP</sequence>
<gene>
    <name evidence="1" type="ORF">CY34DRAFT_809003</name>
</gene>
<keyword evidence="2" id="KW-1185">Reference proteome</keyword>
<dbReference type="EMBL" id="KN835376">
    <property type="protein sequence ID" value="KIK38744.1"/>
    <property type="molecule type" value="Genomic_DNA"/>
</dbReference>
<dbReference type="InParanoid" id="A0A0D0AKS0"/>
<dbReference type="OrthoDB" id="2631350at2759"/>
<reference evidence="1 2" key="1">
    <citation type="submission" date="2014-04" db="EMBL/GenBank/DDBJ databases">
        <authorList>
            <consortium name="DOE Joint Genome Institute"/>
            <person name="Kuo A."/>
            <person name="Ruytinx J."/>
            <person name="Rineau F."/>
            <person name="Colpaert J."/>
            <person name="Kohler A."/>
            <person name="Nagy L.G."/>
            <person name="Floudas D."/>
            <person name="Copeland A."/>
            <person name="Barry K.W."/>
            <person name="Cichocki N."/>
            <person name="Veneault-Fourrey C."/>
            <person name="LaButti K."/>
            <person name="Lindquist E.A."/>
            <person name="Lipzen A."/>
            <person name="Lundell T."/>
            <person name="Morin E."/>
            <person name="Murat C."/>
            <person name="Sun H."/>
            <person name="Tunlid A."/>
            <person name="Henrissat B."/>
            <person name="Grigoriev I.V."/>
            <person name="Hibbett D.S."/>
            <person name="Martin F."/>
            <person name="Nordberg H.P."/>
            <person name="Cantor M.N."/>
            <person name="Hua S.X."/>
        </authorList>
    </citation>
    <scope>NUCLEOTIDE SEQUENCE [LARGE SCALE GENOMIC DNA]</scope>
    <source>
        <strain evidence="1 2">UH-Slu-Lm8-n1</strain>
    </source>
</reference>
<organism evidence="1 2">
    <name type="scientific">Suillus luteus UH-Slu-Lm8-n1</name>
    <dbReference type="NCBI Taxonomy" id="930992"/>
    <lineage>
        <taxon>Eukaryota</taxon>
        <taxon>Fungi</taxon>
        <taxon>Dikarya</taxon>
        <taxon>Basidiomycota</taxon>
        <taxon>Agaricomycotina</taxon>
        <taxon>Agaricomycetes</taxon>
        <taxon>Agaricomycetidae</taxon>
        <taxon>Boletales</taxon>
        <taxon>Suillineae</taxon>
        <taxon>Suillaceae</taxon>
        <taxon>Suillus</taxon>
    </lineage>
</organism>
<name>A0A0D0AKS0_9AGAM</name>